<dbReference type="Proteomes" id="UP001367676">
    <property type="component" value="Unassembled WGS sequence"/>
</dbReference>
<protein>
    <submittedName>
        <fullName evidence="3">Uncharacterized protein</fullName>
    </submittedName>
</protein>
<comment type="caution">
    <text evidence="3">The sequence shown here is derived from an EMBL/GenBank/DDBJ whole genome shotgun (WGS) entry which is preliminary data.</text>
</comment>
<keyword evidence="4" id="KW-1185">Reference proteome</keyword>
<sequence length="783" mass="84584">MYFVILFSLVAFKLHVQGNKEIGLGSSPQVVGFADCTNDKCLRHHFVNVTNKFDMDQSYGSGQFQGLPGRSAPIAQSANYGNHSKNVDVHWSKYSFIRRVRKDVLQQATNVEDPIFSRQPANGDKIPSVRLESVNKEVNSTFAMVPAKSGDRSFIGVEPVVANGRSTFALKALNEDSKALVGIESANAGANSGFALQPVNAASSSDSKLEPASGSGSSNMRQLNQLQLFHSLSNSGQNSAIERRPQNVDVISSAKDAIAGAQVPSILEKTAGHFNSVAAAIQIPKVLPSADQLRLQQNSDERMAAKAEAPQKLITSNHTFDSSTSSANLSDDEFDDTKKLGPGIVSSNSKTFKLDPKPLHLAEATKVGADEGTNFQKNDSKMWSNESVIVSESFDRLVQPQPAADIRVPSNQSSAFWNPFAVSNDSSTSNPKAVANSANRSDKLPSSTNTSSSESNSAGSDASSDPESVSSEENSTNPGKINHHSYSNISSVQSSNMKNILEAEKTLTKDGFNALPLPSESTFSAPLSSVKIKIGDVIEATYEGDSKLYNSVGLDHDAAYTKNLTGTPDVPSISDSADEENHQPTYLNLSCTVQGFPFSNAMHQILNLTQSPTAVKASAEVSPTLSNQEPPSPHKLLSNGKMATTEQQRALSANIIAYYPLIMVPWVLVPRFPGHLAQQNVFKFPSLQHDGNRLSQTITAAEAKPTKENLTTSTSTSKPWTYIPNTHFSDILVMKKNESGKAHQSQFVQLLVPSLFYMGESFTFLPPTKNIQEDTKKKNSLHR</sequence>
<gene>
    <name evidence="3" type="ORF">V9T40_014758</name>
</gene>
<organism evidence="3 4">
    <name type="scientific">Parthenolecanium corni</name>
    <dbReference type="NCBI Taxonomy" id="536013"/>
    <lineage>
        <taxon>Eukaryota</taxon>
        <taxon>Metazoa</taxon>
        <taxon>Ecdysozoa</taxon>
        <taxon>Arthropoda</taxon>
        <taxon>Hexapoda</taxon>
        <taxon>Insecta</taxon>
        <taxon>Pterygota</taxon>
        <taxon>Neoptera</taxon>
        <taxon>Paraneoptera</taxon>
        <taxon>Hemiptera</taxon>
        <taxon>Sternorrhyncha</taxon>
        <taxon>Coccoidea</taxon>
        <taxon>Coccidae</taxon>
        <taxon>Parthenolecanium</taxon>
    </lineage>
</organism>
<feature type="compositionally biased region" description="Low complexity" evidence="1">
    <location>
        <begin position="446"/>
        <end position="475"/>
    </location>
</feature>
<reference evidence="3 4" key="1">
    <citation type="submission" date="2024-03" db="EMBL/GenBank/DDBJ databases">
        <title>Adaptation during the transition from Ophiocordyceps entomopathogen to insect associate is accompanied by gene loss and intensified selection.</title>
        <authorList>
            <person name="Ward C.M."/>
            <person name="Onetto C.A."/>
            <person name="Borneman A.R."/>
        </authorList>
    </citation>
    <scope>NUCLEOTIDE SEQUENCE [LARGE SCALE GENOMIC DNA]</scope>
    <source>
        <strain evidence="3">AWRI1</strain>
        <tissue evidence="3">Single Adult Female</tissue>
    </source>
</reference>
<evidence type="ECO:0000256" key="1">
    <source>
        <dbReference type="SAM" id="MobiDB-lite"/>
    </source>
</evidence>
<accession>A0AAN9T4H4</accession>
<dbReference type="AlphaFoldDB" id="A0AAN9T4H4"/>
<feature type="signal peptide" evidence="2">
    <location>
        <begin position="1"/>
        <end position="18"/>
    </location>
</feature>
<evidence type="ECO:0000313" key="3">
    <source>
        <dbReference type="EMBL" id="KAK7571154.1"/>
    </source>
</evidence>
<proteinExistence type="predicted"/>
<name>A0AAN9T4H4_9HEMI</name>
<feature type="compositionally biased region" description="Polar residues" evidence="1">
    <location>
        <begin position="424"/>
        <end position="439"/>
    </location>
</feature>
<evidence type="ECO:0000313" key="4">
    <source>
        <dbReference type="Proteomes" id="UP001367676"/>
    </source>
</evidence>
<evidence type="ECO:0000256" key="2">
    <source>
        <dbReference type="SAM" id="SignalP"/>
    </source>
</evidence>
<dbReference type="EMBL" id="JBBCAQ010000041">
    <property type="protein sequence ID" value="KAK7571154.1"/>
    <property type="molecule type" value="Genomic_DNA"/>
</dbReference>
<feature type="region of interest" description="Disordered" evidence="1">
    <location>
        <begin position="424"/>
        <end position="487"/>
    </location>
</feature>
<keyword evidence="2" id="KW-0732">Signal</keyword>
<feature type="chain" id="PRO_5042844657" evidence="2">
    <location>
        <begin position="19"/>
        <end position="783"/>
    </location>
</feature>